<dbReference type="PROSITE" id="PS01229">
    <property type="entry name" value="COF_2"/>
    <property type="match status" value="1"/>
</dbReference>
<name>A0A1E8PMH6_9BURK</name>
<dbReference type="NCBIfam" id="TIGR01525">
    <property type="entry name" value="ATPase-IB_hvy"/>
    <property type="match status" value="1"/>
</dbReference>
<dbReference type="GO" id="GO:0005524">
    <property type="term" value="F:ATP binding"/>
    <property type="evidence" value="ECO:0007669"/>
    <property type="project" value="UniProtKB-UniRule"/>
</dbReference>
<dbReference type="GO" id="GO:0016887">
    <property type="term" value="F:ATP hydrolysis activity"/>
    <property type="evidence" value="ECO:0007669"/>
    <property type="project" value="InterPro"/>
</dbReference>
<evidence type="ECO:0000256" key="9">
    <source>
        <dbReference type="ARBA" id="ARBA00047308"/>
    </source>
</evidence>
<dbReference type="InterPro" id="IPR023298">
    <property type="entry name" value="ATPase_P-typ_TM_dom_sf"/>
</dbReference>
<feature type="transmembrane region" description="Helical" evidence="10">
    <location>
        <begin position="233"/>
        <end position="252"/>
    </location>
</feature>
<dbReference type="Gene3D" id="3.40.50.1000">
    <property type="entry name" value="HAD superfamily/HAD-like"/>
    <property type="match status" value="1"/>
</dbReference>
<evidence type="ECO:0000256" key="11">
    <source>
        <dbReference type="SAM" id="MobiDB-lite"/>
    </source>
</evidence>
<dbReference type="InterPro" id="IPR027256">
    <property type="entry name" value="P-typ_ATPase_IB"/>
</dbReference>
<dbReference type="InterPro" id="IPR023299">
    <property type="entry name" value="ATPase_P-typ_cyto_dom_N"/>
</dbReference>
<evidence type="ECO:0000313" key="13">
    <source>
        <dbReference type="EMBL" id="OFJ47137.1"/>
    </source>
</evidence>
<dbReference type="InterPro" id="IPR018303">
    <property type="entry name" value="ATPase_P-typ_P_site"/>
</dbReference>
<feature type="transmembrane region" description="Helical" evidence="10">
    <location>
        <begin position="384"/>
        <end position="403"/>
    </location>
</feature>
<gene>
    <name evidence="13" type="ORF">BA896_022180</name>
</gene>
<feature type="domain" description="P-type ATPase A" evidence="12">
    <location>
        <begin position="264"/>
        <end position="365"/>
    </location>
</feature>
<dbReference type="SUPFAM" id="SSF81665">
    <property type="entry name" value="Calcium ATPase, transmembrane domain M"/>
    <property type="match status" value="1"/>
</dbReference>
<comment type="similarity">
    <text evidence="2 10">Belongs to the cation transport ATPase (P-type) (TC 3.A.3) family. Type IB subfamily.</text>
</comment>
<comment type="caution">
    <text evidence="13">The sequence shown here is derived from an EMBL/GenBank/DDBJ whole genome shotgun (WGS) entry which is preliminary data.</text>
</comment>
<dbReference type="InterPro" id="IPR008250">
    <property type="entry name" value="ATPase_P-typ_transduc_dom_A_sf"/>
</dbReference>
<dbReference type="FunFam" id="2.70.150.10:FF:000002">
    <property type="entry name" value="Copper-transporting ATPase 1, putative"/>
    <property type="match status" value="1"/>
</dbReference>
<comment type="subcellular location">
    <subcellularLocation>
        <location evidence="10">Cell membrane</location>
    </subcellularLocation>
    <subcellularLocation>
        <location evidence="1">Membrane</location>
    </subcellularLocation>
</comment>
<evidence type="ECO:0000313" key="14">
    <source>
        <dbReference type="Proteomes" id="UP000092634"/>
    </source>
</evidence>
<dbReference type="SFLD" id="SFLDF00027">
    <property type="entry name" value="p-type_atpase"/>
    <property type="match status" value="1"/>
</dbReference>
<dbReference type="InterPro" id="IPR051014">
    <property type="entry name" value="Cation_Transport_ATPase_IB"/>
</dbReference>
<comment type="catalytic activity">
    <reaction evidence="9">
        <text>Zn(2+)(in) + ATP + H2O = Zn(2+)(out) + ADP + phosphate + H(+)</text>
        <dbReference type="Rhea" id="RHEA:20621"/>
        <dbReference type="ChEBI" id="CHEBI:15377"/>
        <dbReference type="ChEBI" id="CHEBI:15378"/>
        <dbReference type="ChEBI" id="CHEBI:29105"/>
        <dbReference type="ChEBI" id="CHEBI:30616"/>
        <dbReference type="ChEBI" id="CHEBI:43474"/>
        <dbReference type="ChEBI" id="CHEBI:456216"/>
        <dbReference type="EC" id="7.2.2.12"/>
    </reaction>
</comment>
<evidence type="ECO:0000256" key="8">
    <source>
        <dbReference type="ARBA" id="ARBA00039097"/>
    </source>
</evidence>
<evidence type="ECO:0000256" key="7">
    <source>
        <dbReference type="ARBA" id="ARBA00023136"/>
    </source>
</evidence>
<dbReference type="Gene3D" id="3.40.1110.10">
    <property type="entry name" value="Calcium-transporting ATPase, cytoplasmic domain N"/>
    <property type="match status" value="1"/>
</dbReference>
<keyword evidence="5" id="KW-1278">Translocase</keyword>
<dbReference type="Proteomes" id="UP000092634">
    <property type="component" value="Unassembled WGS sequence"/>
</dbReference>
<protein>
    <recommendedName>
        <fullName evidence="8">P-type Zn(2+) transporter</fullName>
        <ecNumber evidence="8">7.2.2.12</ecNumber>
    </recommendedName>
</protein>
<feature type="transmembrane region" description="Helical" evidence="10">
    <location>
        <begin position="211"/>
        <end position="227"/>
    </location>
</feature>
<dbReference type="GO" id="GO:0046872">
    <property type="term" value="F:metal ion binding"/>
    <property type="evidence" value="ECO:0007669"/>
    <property type="project" value="UniProtKB-KW"/>
</dbReference>
<dbReference type="Gene3D" id="2.70.150.10">
    <property type="entry name" value="Calcium-transporting ATPase, cytoplasmic transduction domain A"/>
    <property type="match status" value="1"/>
</dbReference>
<evidence type="ECO:0000256" key="6">
    <source>
        <dbReference type="ARBA" id="ARBA00022989"/>
    </source>
</evidence>
<dbReference type="EC" id="7.2.2.12" evidence="8"/>
<dbReference type="InterPro" id="IPR059000">
    <property type="entry name" value="ATPase_P-type_domA"/>
</dbReference>
<evidence type="ECO:0000256" key="3">
    <source>
        <dbReference type="ARBA" id="ARBA00022692"/>
    </source>
</evidence>
<dbReference type="SFLD" id="SFLDG00002">
    <property type="entry name" value="C1.7:_P-type_atpase_like"/>
    <property type="match status" value="1"/>
</dbReference>
<keyword evidence="7 10" id="KW-0472">Membrane</keyword>
<keyword evidence="4 10" id="KW-0479">Metal-binding</keyword>
<dbReference type="PRINTS" id="PR00119">
    <property type="entry name" value="CATATPASE"/>
</dbReference>
<dbReference type="PANTHER" id="PTHR48085">
    <property type="entry name" value="CADMIUM/ZINC-TRANSPORTING ATPASE HMA2-RELATED"/>
    <property type="match status" value="1"/>
</dbReference>
<dbReference type="Pfam" id="PF00122">
    <property type="entry name" value="E1-E2_ATPase"/>
    <property type="match status" value="1"/>
</dbReference>
<keyword evidence="10" id="KW-0547">Nucleotide-binding</keyword>
<evidence type="ECO:0000256" key="4">
    <source>
        <dbReference type="ARBA" id="ARBA00022723"/>
    </source>
</evidence>
<evidence type="ECO:0000256" key="5">
    <source>
        <dbReference type="ARBA" id="ARBA00022967"/>
    </source>
</evidence>
<keyword evidence="3 10" id="KW-0812">Transmembrane</keyword>
<dbReference type="GO" id="GO:0005886">
    <property type="term" value="C:plasma membrane"/>
    <property type="evidence" value="ECO:0007669"/>
    <property type="project" value="UniProtKB-SubCell"/>
</dbReference>
<proteinExistence type="inferred from homology"/>
<dbReference type="SUPFAM" id="SSF56784">
    <property type="entry name" value="HAD-like"/>
    <property type="match status" value="1"/>
</dbReference>
<evidence type="ECO:0000256" key="10">
    <source>
        <dbReference type="RuleBase" id="RU362081"/>
    </source>
</evidence>
<sequence length="773" mass="80162">MPHDSHKHAQDHDHQHDHQHEHEHKHKHEGAPAAAPKAASCCASEHACAAAPAAPPSPALPSAAIAGASTAKYRIANMDCPTEERLIRNKLATMAGVVGLDFNLMNRVLDVHHTLPSLATVEAALHAIGMQAIPMQADAVVARDPHEGSLSGRQKGLLLVSGLAAAAAEALAWTTQADSSPLVIALALLSIATGGWPTLKKGWIALKTFTLNINFLMSLAVFGAIAIGQWPEAAMVIFLFAIAELIEGLSLNRARNAVQSLMQLAPDTATVADASGAWQPVSVATVAIGTLMRVKPGERIALDGVVASGASSVNQAPITGESMPVDKAVGDVVYAGTINERGLLDVTVTANSGNSTLAKIVKVIEETQGKQAPTQRFVDNFARYYTPAVVVFAILVAVLPPLLLGAPFMAWVYKALVMLVIACPCALVISTPVTVVSGLTAAARRGILVKGGQFLETGYRIKAIAVDKTGTLTMGKPAVTDVVAMEGGNRDAILLLAASLDANSAHPLAAAIVKAGPPASSHLAVTQFAALHGRGVQGDIAGQTYYLGNARLMAELKLLTPALQAILARLEQQAYTAMVLATTAGALGVIAVADVLRPTAAAAIAKLNALGVTTVMLTGDNLLTAQRIAAEVGVSLVKAELLPENKLDEIKALQQQFGVVAMLGDGVNDAPALAQADIGFAMGAAGSDTAIETADVALMDDELGKLPEFISLSQRTRNILVQNISFAIGIKAVFFGLALAGMATLWMAVFADVGASLLVVANGLRLLRNSKQT</sequence>
<dbReference type="SFLD" id="SFLDS00003">
    <property type="entry name" value="Haloacid_Dehalogenase"/>
    <property type="match status" value="1"/>
</dbReference>
<dbReference type="GO" id="GO:0016463">
    <property type="term" value="F:P-type zinc transporter activity"/>
    <property type="evidence" value="ECO:0007669"/>
    <property type="project" value="UniProtKB-EC"/>
</dbReference>
<feature type="transmembrane region" description="Helical" evidence="10">
    <location>
        <begin position="719"/>
        <end position="739"/>
    </location>
</feature>
<evidence type="ECO:0000256" key="2">
    <source>
        <dbReference type="ARBA" id="ARBA00006024"/>
    </source>
</evidence>
<keyword evidence="6 10" id="KW-1133">Transmembrane helix</keyword>
<dbReference type="EMBL" id="MAQB02000008">
    <property type="protein sequence ID" value="OFJ47137.1"/>
    <property type="molecule type" value="Genomic_DNA"/>
</dbReference>
<feature type="transmembrane region" description="Helical" evidence="10">
    <location>
        <begin position="415"/>
        <end position="443"/>
    </location>
</feature>
<evidence type="ECO:0000256" key="1">
    <source>
        <dbReference type="ARBA" id="ARBA00004370"/>
    </source>
</evidence>
<dbReference type="PANTHER" id="PTHR48085:SF5">
    <property type="entry name" value="CADMIUM_ZINC-TRANSPORTING ATPASE HMA4-RELATED"/>
    <property type="match status" value="1"/>
</dbReference>
<dbReference type="InterPro" id="IPR023214">
    <property type="entry name" value="HAD_sf"/>
</dbReference>
<dbReference type="AlphaFoldDB" id="A0A1E8PMH6"/>
<accession>A0A1E8PMH6</accession>
<dbReference type="InterPro" id="IPR044492">
    <property type="entry name" value="P_typ_ATPase_HD_dom"/>
</dbReference>
<keyword evidence="10" id="KW-1003">Cell membrane</keyword>
<dbReference type="SUPFAM" id="SSF81653">
    <property type="entry name" value="Calcium ATPase, transduction domain A"/>
    <property type="match status" value="1"/>
</dbReference>
<dbReference type="InterPro" id="IPR001757">
    <property type="entry name" value="P_typ_ATPase"/>
</dbReference>
<dbReference type="PROSITE" id="PS00154">
    <property type="entry name" value="ATPASE_E1_E2"/>
    <property type="match status" value="1"/>
</dbReference>
<feature type="compositionally biased region" description="Basic and acidic residues" evidence="11">
    <location>
        <begin position="1"/>
        <end position="22"/>
    </location>
</feature>
<evidence type="ECO:0000259" key="12">
    <source>
        <dbReference type="Pfam" id="PF00122"/>
    </source>
</evidence>
<dbReference type="InterPro" id="IPR036163">
    <property type="entry name" value="HMA_dom_sf"/>
</dbReference>
<dbReference type="GO" id="GO:0015086">
    <property type="term" value="F:cadmium ion transmembrane transporter activity"/>
    <property type="evidence" value="ECO:0007669"/>
    <property type="project" value="TreeGrafter"/>
</dbReference>
<dbReference type="NCBIfam" id="TIGR01494">
    <property type="entry name" value="ATPase_P-type"/>
    <property type="match status" value="1"/>
</dbReference>
<dbReference type="PRINTS" id="PR00941">
    <property type="entry name" value="CDATPASE"/>
</dbReference>
<organism evidence="13 14">
    <name type="scientific">Janthinobacterium lividum</name>
    <dbReference type="NCBI Taxonomy" id="29581"/>
    <lineage>
        <taxon>Bacteria</taxon>
        <taxon>Pseudomonadati</taxon>
        <taxon>Pseudomonadota</taxon>
        <taxon>Betaproteobacteria</taxon>
        <taxon>Burkholderiales</taxon>
        <taxon>Oxalobacteraceae</taxon>
        <taxon>Janthinobacterium</taxon>
    </lineage>
</organism>
<feature type="region of interest" description="Disordered" evidence="11">
    <location>
        <begin position="1"/>
        <end position="37"/>
    </location>
</feature>
<feature type="transmembrane region" description="Helical" evidence="10">
    <location>
        <begin position="745"/>
        <end position="767"/>
    </location>
</feature>
<dbReference type="InterPro" id="IPR036412">
    <property type="entry name" value="HAD-like_sf"/>
</dbReference>
<reference evidence="13 14" key="1">
    <citation type="submission" date="2016-10" db="EMBL/GenBank/DDBJ databases">
        <title>Updated version of Genome Assembly of Janthinobacterium lividum ERGS5:01.</title>
        <authorList>
            <person name="Kumar R."/>
            <person name="Acharya V."/>
            <person name="Singh D."/>
        </authorList>
    </citation>
    <scope>NUCLEOTIDE SEQUENCE [LARGE SCALE GENOMIC DNA]</scope>
    <source>
        <strain evidence="13 14">ERGS5:01</strain>
    </source>
</reference>
<dbReference type="SUPFAM" id="SSF55008">
    <property type="entry name" value="HMA, heavy metal-associated domain"/>
    <property type="match status" value="1"/>
</dbReference>
<dbReference type="Pfam" id="PF00702">
    <property type="entry name" value="Hydrolase"/>
    <property type="match status" value="1"/>
</dbReference>
<keyword evidence="10" id="KW-0067">ATP-binding</keyword>